<dbReference type="InterPro" id="IPR036873">
    <property type="entry name" value="Rhodanese-like_dom_sf"/>
</dbReference>
<feature type="chain" id="PRO_5032566877" evidence="1">
    <location>
        <begin position="32"/>
        <end position="156"/>
    </location>
</feature>
<proteinExistence type="predicted"/>
<dbReference type="CDD" id="cd00158">
    <property type="entry name" value="RHOD"/>
    <property type="match status" value="1"/>
</dbReference>
<dbReference type="GO" id="GO:0004792">
    <property type="term" value="F:thiosulfate-cyanide sulfurtransferase activity"/>
    <property type="evidence" value="ECO:0007669"/>
    <property type="project" value="TreeGrafter"/>
</dbReference>
<dbReference type="InterPro" id="IPR001763">
    <property type="entry name" value="Rhodanese-like_dom"/>
</dbReference>
<organism evidence="3 4">
    <name type="scientific">Ramlibacter montanisoli</name>
    <dbReference type="NCBI Taxonomy" id="2732512"/>
    <lineage>
        <taxon>Bacteria</taxon>
        <taxon>Pseudomonadati</taxon>
        <taxon>Pseudomonadota</taxon>
        <taxon>Betaproteobacteria</taxon>
        <taxon>Burkholderiales</taxon>
        <taxon>Comamonadaceae</taxon>
        <taxon>Ramlibacter</taxon>
    </lineage>
</organism>
<evidence type="ECO:0000313" key="4">
    <source>
        <dbReference type="Proteomes" id="UP000552954"/>
    </source>
</evidence>
<dbReference type="Proteomes" id="UP000552954">
    <property type="component" value="Unassembled WGS sequence"/>
</dbReference>
<name>A0A849KFI5_9BURK</name>
<dbReference type="Pfam" id="PF00581">
    <property type="entry name" value="Rhodanese"/>
    <property type="match status" value="1"/>
</dbReference>
<comment type="caution">
    <text evidence="3">The sequence shown here is derived from an EMBL/GenBank/DDBJ whole genome shotgun (WGS) entry which is preliminary data.</text>
</comment>
<keyword evidence="4" id="KW-1185">Reference proteome</keyword>
<dbReference type="Gene3D" id="3.40.250.10">
    <property type="entry name" value="Rhodanese-like domain"/>
    <property type="match status" value="1"/>
</dbReference>
<reference evidence="3 4" key="1">
    <citation type="submission" date="2020-05" db="EMBL/GenBank/DDBJ databases">
        <authorList>
            <person name="Khan S.A."/>
            <person name="Jeon C.O."/>
            <person name="Chun B.H."/>
        </authorList>
    </citation>
    <scope>NUCLEOTIDE SEQUENCE [LARGE SCALE GENOMIC DNA]</scope>
    <source>
        <strain evidence="3 4">B156</strain>
    </source>
</reference>
<reference evidence="3 4" key="2">
    <citation type="submission" date="2020-06" db="EMBL/GenBank/DDBJ databases">
        <title>Ramlibacter rhizophilus sp. nov., isolated from rhizosphere soil of national flower Mugunghwa from South Korea.</title>
        <authorList>
            <person name="Zheng-Fei Y."/>
            <person name="Huan T."/>
        </authorList>
    </citation>
    <scope>NUCLEOTIDE SEQUENCE [LARGE SCALE GENOMIC DNA]</scope>
    <source>
        <strain evidence="3 4">B156</strain>
    </source>
</reference>
<sequence>MTVLKTKADSLFSWRRATVAMLLAGAASAQAAETPPTLAGVTVVSAEQARKLADGGVPVIDTRVANEYVQEHIKGAKNIPYKEKSAKDVKFDAKEDSFDLSKLPAAKNAPVIFYCNAGECWKSYKASKVAAEAGYSRVHWLRGGIPEWKSKGYPVE</sequence>
<feature type="domain" description="Rhodanese" evidence="2">
    <location>
        <begin position="53"/>
        <end position="156"/>
    </location>
</feature>
<evidence type="ECO:0000259" key="2">
    <source>
        <dbReference type="PROSITE" id="PS50206"/>
    </source>
</evidence>
<dbReference type="PROSITE" id="PS50206">
    <property type="entry name" value="RHODANESE_3"/>
    <property type="match status" value="1"/>
</dbReference>
<accession>A0A849KFI5</accession>
<feature type="signal peptide" evidence="1">
    <location>
        <begin position="1"/>
        <end position="31"/>
    </location>
</feature>
<protein>
    <submittedName>
        <fullName evidence="3">Rhodanese</fullName>
    </submittedName>
</protein>
<evidence type="ECO:0000313" key="3">
    <source>
        <dbReference type="EMBL" id="NNU43431.1"/>
    </source>
</evidence>
<gene>
    <name evidence="3" type="ORF">HK415_10085</name>
</gene>
<dbReference type="SUPFAM" id="SSF52821">
    <property type="entry name" value="Rhodanese/Cell cycle control phosphatase"/>
    <property type="match status" value="1"/>
</dbReference>
<evidence type="ECO:0000256" key="1">
    <source>
        <dbReference type="SAM" id="SignalP"/>
    </source>
</evidence>
<dbReference type="RefSeq" id="WP_171558631.1">
    <property type="nucleotide sequence ID" value="NZ_JABFCS010000001.1"/>
</dbReference>
<dbReference type="PANTHER" id="PTHR44086:SF10">
    <property type="entry name" value="THIOSULFATE SULFURTRANSFERASE_RHODANESE-LIKE DOMAIN-CONTAINING PROTEIN 3"/>
    <property type="match status" value="1"/>
</dbReference>
<dbReference type="PANTHER" id="PTHR44086">
    <property type="entry name" value="THIOSULFATE SULFURTRANSFERASE RDL2, MITOCHONDRIAL-RELATED"/>
    <property type="match status" value="1"/>
</dbReference>
<dbReference type="AlphaFoldDB" id="A0A849KFI5"/>
<dbReference type="EMBL" id="JABFCS010000001">
    <property type="protein sequence ID" value="NNU43431.1"/>
    <property type="molecule type" value="Genomic_DNA"/>
</dbReference>
<dbReference type="SMART" id="SM00450">
    <property type="entry name" value="RHOD"/>
    <property type="match status" value="1"/>
</dbReference>
<keyword evidence="1" id="KW-0732">Signal</keyword>